<sequence>MEEDGNQQLSLFEKDNEKKRKRGFVMDGIRNKYGSKAIWRAESYTP</sequence>
<dbReference type="AlphaFoldDB" id="A0A150F9N1"/>
<name>A0A150F9N1_9BACI</name>
<dbReference type="EMBL" id="LSBA01000006">
    <property type="protein sequence ID" value="KXZ21906.1"/>
    <property type="molecule type" value="Genomic_DNA"/>
</dbReference>
<accession>A0A150F9N1</accession>
<evidence type="ECO:0000313" key="1">
    <source>
        <dbReference type="EMBL" id="KXZ21906.1"/>
    </source>
</evidence>
<comment type="caution">
    <text evidence="1">The sequence shown here is derived from an EMBL/GenBank/DDBJ whole genome shotgun (WGS) entry which is preliminary data.</text>
</comment>
<proteinExistence type="predicted"/>
<keyword evidence="2" id="KW-1185">Reference proteome</keyword>
<dbReference type="Proteomes" id="UP000075430">
    <property type="component" value="Unassembled WGS sequence"/>
</dbReference>
<evidence type="ECO:0000313" key="2">
    <source>
        <dbReference type="Proteomes" id="UP000075430"/>
    </source>
</evidence>
<reference evidence="2" key="1">
    <citation type="submission" date="2016-02" db="EMBL/GenBank/DDBJ databases">
        <authorList>
            <person name="Dunlap C."/>
        </authorList>
    </citation>
    <scope>NUCLEOTIDE SEQUENCE [LARGE SCALE GENOMIC DNA]</scope>
    <source>
        <strain evidence="2">NRRL B-41092</strain>
    </source>
</reference>
<protein>
    <submittedName>
        <fullName evidence="1">DNA polymerase</fullName>
    </submittedName>
</protein>
<gene>
    <name evidence="1" type="ORF">AXI58_12465</name>
</gene>
<organism evidence="1 2">
    <name type="scientific">Bacillus nakamurai</name>
    <dbReference type="NCBI Taxonomy" id="1793963"/>
    <lineage>
        <taxon>Bacteria</taxon>
        <taxon>Bacillati</taxon>
        <taxon>Bacillota</taxon>
        <taxon>Bacilli</taxon>
        <taxon>Bacillales</taxon>
        <taxon>Bacillaceae</taxon>
        <taxon>Bacillus</taxon>
    </lineage>
</organism>
<dbReference type="STRING" id="1793963.AXI58_12465"/>